<dbReference type="NCBIfam" id="TIGR01983">
    <property type="entry name" value="UbiG"/>
    <property type="match status" value="1"/>
</dbReference>
<dbReference type="InterPro" id="IPR010233">
    <property type="entry name" value="UbiG_MeTrfase"/>
</dbReference>
<evidence type="ECO:0000256" key="3">
    <source>
        <dbReference type="ARBA" id="ARBA00022688"/>
    </source>
</evidence>
<keyword evidence="3" id="KW-0831">Ubiquinone biosynthesis</keyword>
<dbReference type="GO" id="GO:0061542">
    <property type="term" value="F:3-demethylubiquinol 3-O-methyltransferase activity"/>
    <property type="evidence" value="ECO:0007669"/>
    <property type="project" value="InterPro"/>
</dbReference>
<dbReference type="KEGG" id="ag:CAD19094"/>
<dbReference type="CDD" id="cd02440">
    <property type="entry name" value="AdoMet_MTases"/>
    <property type="match status" value="1"/>
</dbReference>
<keyword evidence="4" id="KW-0949">S-adenosyl-L-methionine</keyword>
<dbReference type="Gene3D" id="3.40.50.150">
    <property type="entry name" value="Vaccinia Virus protein VP39"/>
    <property type="match status" value="1"/>
</dbReference>
<dbReference type="PANTHER" id="PTHR43464">
    <property type="entry name" value="METHYLTRANSFERASE"/>
    <property type="match status" value="1"/>
</dbReference>
<evidence type="ECO:0000256" key="2">
    <source>
        <dbReference type="ARBA" id="ARBA00022679"/>
    </source>
</evidence>
<keyword evidence="1" id="KW-0489">Methyltransferase</keyword>
<feature type="domain" description="Methyltransferase type 11" evidence="5">
    <location>
        <begin position="53"/>
        <end position="146"/>
    </location>
</feature>
<protein>
    <submittedName>
        <fullName evidence="6">Methyl transferase</fullName>
    </submittedName>
</protein>
<reference evidence="6" key="1">
    <citation type="journal article" date="2002" name="J. Biol. Chem.">
        <title>The biosynthesis of the aromatic myxobacterial electron transport inhibitor stigmatellin is directed by a novel type of modular polyketide synthase.</title>
        <authorList>
            <person name="Gaitatzis N."/>
            <person name="Silakowski B."/>
            <person name="Kunze B."/>
            <person name="Nordsiek G."/>
            <person name="Blocker H."/>
            <person name="Hofle G."/>
            <person name="Muller R."/>
        </authorList>
    </citation>
    <scope>NUCLEOTIDE SEQUENCE</scope>
    <source>
        <strain evidence="6">Sg a15</strain>
    </source>
</reference>
<gene>
    <name evidence="6" type="primary">stiK</name>
</gene>
<dbReference type="InterPro" id="IPR029063">
    <property type="entry name" value="SAM-dependent_MTases_sf"/>
</dbReference>
<dbReference type="GO" id="GO:0010420">
    <property type="term" value="F:polyprenyldihydroxybenzoate methyltransferase activity"/>
    <property type="evidence" value="ECO:0007669"/>
    <property type="project" value="InterPro"/>
</dbReference>
<organism evidence="6">
    <name type="scientific">Stigmatella aurantiaca</name>
    <dbReference type="NCBI Taxonomy" id="41"/>
    <lineage>
        <taxon>Bacteria</taxon>
        <taxon>Pseudomonadati</taxon>
        <taxon>Myxococcota</taxon>
        <taxon>Myxococcia</taxon>
        <taxon>Myxococcales</taxon>
        <taxon>Cystobacterineae</taxon>
        <taxon>Archangiaceae</taxon>
        <taxon>Stigmatella</taxon>
    </lineage>
</organism>
<dbReference type="GO" id="GO:0032259">
    <property type="term" value="P:methylation"/>
    <property type="evidence" value="ECO:0007669"/>
    <property type="project" value="UniProtKB-KW"/>
</dbReference>
<evidence type="ECO:0000259" key="5">
    <source>
        <dbReference type="Pfam" id="PF08241"/>
    </source>
</evidence>
<evidence type="ECO:0000256" key="1">
    <source>
        <dbReference type="ARBA" id="ARBA00022603"/>
    </source>
</evidence>
<dbReference type="EMBL" id="AJ421825">
    <property type="protein sequence ID" value="CAD19094.1"/>
    <property type="molecule type" value="Genomic_DNA"/>
</dbReference>
<proteinExistence type="predicted"/>
<evidence type="ECO:0000256" key="4">
    <source>
        <dbReference type="ARBA" id="ARBA00022691"/>
    </source>
</evidence>
<dbReference type="PANTHER" id="PTHR43464:SF19">
    <property type="entry name" value="UBIQUINONE BIOSYNTHESIS O-METHYLTRANSFERASE, MITOCHONDRIAL"/>
    <property type="match status" value="1"/>
</dbReference>
<keyword evidence="2 6" id="KW-0808">Transferase</keyword>
<dbReference type="AlphaFoldDB" id="Q8RJX7"/>
<accession>Q8RJX7</accession>
<sequence>MPVNNGMYDEMNWWNDDSSVSLLSTSINPCRIAYFHNLLTNRIGLDPTKVRVLDVGCGGGLLAEEFSKKGWKVTGVDQSAPSIELAKAHSAKVGLNIDYHVSKAQKLPFEDETFDIVYCCDVLEHIPTYPAAVAESARVLKKGGVYLYETINRTFMSKMIAIKMLQEWSWTRVIPDDVHDWKMFIRPEELHNAMHAAKIQNVETAGMTVDNPVGFIRAILRHRRGHSSLGDVGRVAPAVVSKDLSMGYMGFGVKTA</sequence>
<evidence type="ECO:0000313" key="6">
    <source>
        <dbReference type="EMBL" id="CAD19094.1"/>
    </source>
</evidence>
<name>Q8RJX7_STIAU</name>
<dbReference type="InterPro" id="IPR013216">
    <property type="entry name" value="Methyltransf_11"/>
</dbReference>
<dbReference type="SUPFAM" id="SSF53335">
    <property type="entry name" value="S-adenosyl-L-methionine-dependent methyltransferases"/>
    <property type="match status" value="1"/>
</dbReference>
<dbReference type="Pfam" id="PF08241">
    <property type="entry name" value="Methyltransf_11"/>
    <property type="match status" value="1"/>
</dbReference>